<evidence type="ECO:0000313" key="1">
    <source>
        <dbReference type="EMBL" id="BES81787.1"/>
    </source>
</evidence>
<name>A0ABM8IZT0_9CREN</name>
<dbReference type="RefSeq" id="WP_338248505.1">
    <property type="nucleotide sequence ID" value="NZ_AP028907.1"/>
</dbReference>
<accession>A0ABM8IZT0</accession>
<dbReference type="Proteomes" id="UP001341135">
    <property type="component" value="Chromosome"/>
</dbReference>
<proteinExistence type="predicted"/>
<organism evidence="1 2">
    <name type="scientific">Pyrodictium abyssi</name>
    <dbReference type="NCBI Taxonomy" id="54256"/>
    <lineage>
        <taxon>Archaea</taxon>
        <taxon>Thermoproteota</taxon>
        <taxon>Thermoprotei</taxon>
        <taxon>Desulfurococcales</taxon>
        <taxon>Pyrodictiaceae</taxon>
        <taxon>Pyrodictium</taxon>
    </lineage>
</organism>
<keyword evidence="2" id="KW-1185">Reference proteome</keyword>
<sequence length="78" mass="8989">MTSSVDGLLERLRSLGLEAVQEDGRLRIRGERGFSLADLPRDILEGLRAFEEVVVEAPEGYYFYFRRKDVEKLLKVKS</sequence>
<gene>
    <name evidence="1" type="ORF">PABY_13540</name>
</gene>
<dbReference type="EMBL" id="AP028907">
    <property type="protein sequence ID" value="BES81787.1"/>
    <property type="molecule type" value="Genomic_DNA"/>
</dbReference>
<reference evidence="1 2" key="1">
    <citation type="submission" date="2023-09" db="EMBL/GenBank/DDBJ databases">
        <title>Pyrofollis japonicus gen. nov. sp. nov., a novel member of the family Pyrodictiaceae isolated from the Iheya North hydrothermal field.</title>
        <authorList>
            <person name="Miyazaki U."/>
            <person name="Sanari M."/>
            <person name="Tame A."/>
            <person name="Kitajima M."/>
            <person name="Okamoto A."/>
            <person name="Sawayama S."/>
            <person name="Miyazaki J."/>
            <person name="Takai K."/>
            <person name="Nakagawa S."/>
        </authorList>
    </citation>
    <scope>NUCLEOTIDE SEQUENCE [LARGE SCALE GENOMIC DNA]</scope>
    <source>
        <strain evidence="1 2">AV2</strain>
    </source>
</reference>
<protein>
    <submittedName>
        <fullName evidence="1">Uncharacterized protein</fullName>
    </submittedName>
</protein>
<dbReference type="GeneID" id="89289369"/>
<evidence type="ECO:0000313" key="2">
    <source>
        <dbReference type="Proteomes" id="UP001341135"/>
    </source>
</evidence>